<gene>
    <name evidence="2" type="ORF">SP5_035_00850</name>
</gene>
<protein>
    <submittedName>
        <fullName evidence="2">Putative epimerase</fullName>
    </submittedName>
</protein>
<dbReference type="RefSeq" id="WP_042486018.1">
    <property type="nucleotide sequence ID" value="NZ_BBPI01000035.1"/>
</dbReference>
<dbReference type="Pfam" id="PF13460">
    <property type="entry name" value="NAD_binding_10"/>
    <property type="match status" value="1"/>
</dbReference>
<dbReference type="InterPro" id="IPR016040">
    <property type="entry name" value="NAD(P)-bd_dom"/>
</dbReference>
<name>A0A0A1W6C0_9SPHN</name>
<dbReference type="PANTHER" id="PTHR12126">
    <property type="entry name" value="NADH-UBIQUINONE OXIDOREDUCTASE 39 KDA SUBUNIT-RELATED"/>
    <property type="match status" value="1"/>
</dbReference>
<dbReference type="eggNOG" id="COG0702">
    <property type="taxonomic scope" value="Bacteria"/>
</dbReference>
<dbReference type="Gene3D" id="3.40.50.720">
    <property type="entry name" value="NAD(P)-binding Rossmann-like Domain"/>
    <property type="match status" value="1"/>
</dbReference>
<keyword evidence="3" id="KW-1185">Reference proteome</keyword>
<accession>A0A0A1W6C0</accession>
<reference evidence="2 3" key="1">
    <citation type="submission" date="2014-11" db="EMBL/GenBank/DDBJ databases">
        <title>Whole genome shotgun sequence of Sphingomonas parapaucimobilis NBRC 15100.</title>
        <authorList>
            <person name="Katano-Makiyama Y."/>
            <person name="Hosoyama A."/>
            <person name="Hashimoto M."/>
            <person name="Hosoyama Y."/>
            <person name="Noguchi M."/>
            <person name="Numata M."/>
            <person name="Tsuchikane K."/>
            <person name="Hirakata S."/>
            <person name="Uohara A."/>
            <person name="Shimodaira J."/>
            <person name="Ohji S."/>
            <person name="Ichikawa N."/>
            <person name="Kimura A."/>
            <person name="Yamazoe A."/>
            <person name="Fujita N."/>
        </authorList>
    </citation>
    <scope>NUCLEOTIDE SEQUENCE [LARGE SCALE GENOMIC DNA]</scope>
    <source>
        <strain evidence="2 3">NBRC 15100</strain>
    </source>
</reference>
<feature type="domain" description="NAD(P)-binding" evidence="1">
    <location>
        <begin position="7"/>
        <end position="146"/>
    </location>
</feature>
<evidence type="ECO:0000313" key="2">
    <source>
        <dbReference type="EMBL" id="GAM00686.1"/>
    </source>
</evidence>
<organism evidence="2 3">
    <name type="scientific">Sphingomonas parapaucimobilis NBRC 15100</name>
    <dbReference type="NCBI Taxonomy" id="1219049"/>
    <lineage>
        <taxon>Bacteria</taxon>
        <taxon>Pseudomonadati</taxon>
        <taxon>Pseudomonadota</taxon>
        <taxon>Alphaproteobacteria</taxon>
        <taxon>Sphingomonadales</taxon>
        <taxon>Sphingomonadaceae</taxon>
        <taxon>Sphingomonas</taxon>
    </lineage>
</organism>
<evidence type="ECO:0000313" key="3">
    <source>
        <dbReference type="Proteomes" id="UP000032305"/>
    </source>
</evidence>
<dbReference type="AlphaFoldDB" id="A0A0A1W6C0"/>
<dbReference type="GO" id="GO:0044877">
    <property type="term" value="F:protein-containing complex binding"/>
    <property type="evidence" value="ECO:0007669"/>
    <property type="project" value="TreeGrafter"/>
</dbReference>
<dbReference type="Proteomes" id="UP000032305">
    <property type="component" value="Unassembled WGS sequence"/>
</dbReference>
<dbReference type="InterPro" id="IPR036291">
    <property type="entry name" value="NAD(P)-bd_dom_sf"/>
</dbReference>
<evidence type="ECO:0000259" key="1">
    <source>
        <dbReference type="Pfam" id="PF13460"/>
    </source>
</evidence>
<dbReference type="OrthoDB" id="9814124at2"/>
<dbReference type="EMBL" id="BBPI01000035">
    <property type="protein sequence ID" value="GAM00686.1"/>
    <property type="molecule type" value="Genomic_DNA"/>
</dbReference>
<proteinExistence type="predicted"/>
<dbReference type="PANTHER" id="PTHR12126:SF11">
    <property type="entry name" value="NADH DEHYDROGENASE [UBIQUINONE] 1 ALPHA SUBCOMPLEX SUBUNIT 9, MITOCHONDRIAL"/>
    <property type="match status" value="1"/>
</dbReference>
<dbReference type="SUPFAM" id="SSF51735">
    <property type="entry name" value="NAD(P)-binding Rossmann-fold domains"/>
    <property type="match status" value="1"/>
</dbReference>
<dbReference type="InterPro" id="IPR051207">
    <property type="entry name" value="ComplexI_NDUFA9_subunit"/>
</dbReference>
<comment type="caution">
    <text evidence="2">The sequence shown here is derived from an EMBL/GenBank/DDBJ whole genome shotgun (WGS) entry which is preliminary data.</text>
</comment>
<sequence length="298" mass="31580">MIVAVTGATGFVGRAVVDRAAGSGLTLRALTRRAQPSRAGLTWIAGALDKPESLATLVEGADAVLHIAGVVNAPDREGFVAGNVDGTRAMVQAARAAGIKRFVHVSSLSAREPALSVYGWSKRQAEDVVMQSGLDWTIVRPSGIYGPHDTEWLDIFRTAKLGLAFMPPPGKLSLIAVEDFARLLTTLVATDGPRSVLEVDDGQVLTHAELAQAMGAAVGRRVMTLHLPKALLSLGAAIDRKFRGNGAKLTPDRVGYLCHPDWTADAALRPDPALWEPAISLAKGLADTARWYRANGLL</sequence>